<dbReference type="Proteomes" id="UP000192276">
    <property type="component" value="Unassembled WGS sequence"/>
</dbReference>
<evidence type="ECO:0000313" key="3">
    <source>
        <dbReference type="Proteomes" id="UP000192276"/>
    </source>
</evidence>
<dbReference type="STRING" id="550983.A4R26_33090"/>
<dbReference type="OrthoDB" id="667485at2"/>
<dbReference type="AlphaFoldDB" id="A0A1V9GAZ7"/>
<name>A0A1V9GAZ7_9BACT</name>
<evidence type="ECO:0000256" key="1">
    <source>
        <dbReference type="SAM" id="MobiDB-lite"/>
    </source>
</evidence>
<comment type="caution">
    <text evidence="2">The sequence shown here is derived from an EMBL/GenBank/DDBJ whole genome shotgun (WGS) entry which is preliminary data.</text>
</comment>
<dbReference type="RefSeq" id="WP_081161465.1">
    <property type="nucleotide sequence ID" value="NZ_LWBP01000021.1"/>
</dbReference>
<protein>
    <submittedName>
        <fullName evidence="2">Uncharacterized protein</fullName>
    </submittedName>
</protein>
<reference evidence="3" key="1">
    <citation type="submission" date="2016-04" db="EMBL/GenBank/DDBJ databases">
        <authorList>
            <person name="Chen L."/>
            <person name="Zhuang W."/>
            <person name="Wang G."/>
        </authorList>
    </citation>
    <scope>NUCLEOTIDE SEQUENCE [LARGE SCALE GENOMIC DNA]</scope>
    <source>
        <strain evidence="3">208</strain>
    </source>
</reference>
<dbReference type="EMBL" id="LWBP01000021">
    <property type="protein sequence ID" value="OQP67638.1"/>
    <property type="molecule type" value="Genomic_DNA"/>
</dbReference>
<proteinExistence type="predicted"/>
<keyword evidence="3" id="KW-1185">Reference proteome</keyword>
<organism evidence="2 3">
    <name type="scientific">Niastella populi</name>
    <dbReference type="NCBI Taxonomy" id="550983"/>
    <lineage>
        <taxon>Bacteria</taxon>
        <taxon>Pseudomonadati</taxon>
        <taxon>Bacteroidota</taxon>
        <taxon>Chitinophagia</taxon>
        <taxon>Chitinophagales</taxon>
        <taxon>Chitinophagaceae</taxon>
        <taxon>Niastella</taxon>
    </lineage>
</organism>
<evidence type="ECO:0000313" key="2">
    <source>
        <dbReference type="EMBL" id="OQP67638.1"/>
    </source>
</evidence>
<sequence length="154" mass="16985">MSIVTRKFSACPVRTAADTWETIVSVISSVSAEARSELLKIEGIAASIISDETPRKSPITIIGTGSRLRVYCLYEENGSAEEVNESPLNWNPFAGEWEIHIPAEKDELDWVTQALSEKGARFKAYEAGTKPVEDEGEKTSSQQTKHLTIDISKL</sequence>
<feature type="region of interest" description="Disordered" evidence="1">
    <location>
        <begin position="126"/>
        <end position="154"/>
    </location>
</feature>
<gene>
    <name evidence="2" type="ORF">A4R26_33090</name>
</gene>
<accession>A0A1V9GAZ7</accession>